<dbReference type="OrthoDB" id="426882at2759"/>
<gene>
    <name evidence="1" type="ORF">K458DRAFT_429914</name>
</gene>
<dbReference type="EMBL" id="MU005577">
    <property type="protein sequence ID" value="KAF2685976.1"/>
    <property type="molecule type" value="Genomic_DNA"/>
</dbReference>
<keyword evidence="2" id="KW-1185">Reference proteome</keyword>
<proteinExistence type="predicted"/>
<dbReference type="PANTHER" id="PTHR47256">
    <property type="entry name" value="ZN(II)2CYS6 TRANSCRIPTION FACTOR (EUROFUNG)-RELATED"/>
    <property type="match status" value="1"/>
</dbReference>
<reference evidence="1" key="1">
    <citation type="journal article" date="2020" name="Stud. Mycol.">
        <title>101 Dothideomycetes genomes: a test case for predicting lifestyles and emergence of pathogens.</title>
        <authorList>
            <person name="Haridas S."/>
            <person name="Albert R."/>
            <person name="Binder M."/>
            <person name="Bloem J."/>
            <person name="Labutti K."/>
            <person name="Salamov A."/>
            <person name="Andreopoulos B."/>
            <person name="Baker S."/>
            <person name="Barry K."/>
            <person name="Bills G."/>
            <person name="Bluhm B."/>
            <person name="Cannon C."/>
            <person name="Castanera R."/>
            <person name="Culley D."/>
            <person name="Daum C."/>
            <person name="Ezra D."/>
            <person name="Gonzalez J."/>
            <person name="Henrissat B."/>
            <person name="Kuo A."/>
            <person name="Liang C."/>
            <person name="Lipzen A."/>
            <person name="Lutzoni F."/>
            <person name="Magnuson J."/>
            <person name="Mondo S."/>
            <person name="Nolan M."/>
            <person name="Ohm R."/>
            <person name="Pangilinan J."/>
            <person name="Park H.-J."/>
            <person name="Ramirez L."/>
            <person name="Alfaro M."/>
            <person name="Sun H."/>
            <person name="Tritt A."/>
            <person name="Yoshinaga Y."/>
            <person name="Zwiers L.-H."/>
            <person name="Turgeon B."/>
            <person name="Goodwin S."/>
            <person name="Spatafora J."/>
            <person name="Crous P."/>
            <person name="Grigoriev I."/>
        </authorList>
    </citation>
    <scope>NUCLEOTIDE SEQUENCE</scope>
    <source>
        <strain evidence="1">CBS 122367</strain>
    </source>
</reference>
<organism evidence="1 2">
    <name type="scientific">Lentithecium fluviatile CBS 122367</name>
    <dbReference type="NCBI Taxonomy" id="1168545"/>
    <lineage>
        <taxon>Eukaryota</taxon>
        <taxon>Fungi</taxon>
        <taxon>Dikarya</taxon>
        <taxon>Ascomycota</taxon>
        <taxon>Pezizomycotina</taxon>
        <taxon>Dothideomycetes</taxon>
        <taxon>Pleosporomycetidae</taxon>
        <taxon>Pleosporales</taxon>
        <taxon>Massarineae</taxon>
        <taxon>Lentitheciaceae</taxon>
        <taxon>Lentithecium</taxon>
    </lineage>
</organism>
<dbReference type="CDD" id="cd12148">
    <property type="entry name" value="fungal_TF_MHR"/>
    <property type="match status" value="1"/>
</dbReference>
<dbReference type="PANTHER" id="PTHR47256:SF1">
    <property type="entry name" value="ZN(II)2CYS6 TRANSCRIPTION FACTOR (EUROFUNG)"/>
    <property type="match status" value="1"/>
</dbReference>
<dbReference type="Proteomes" id="UP000799291">
    <property type="component" value="Unassembled WGS sequence"/>
</dbReference>
<evidence type="ECO:0000313" key="2">
    <source>
        <dbReference type="Proteomes" id="UP000799291"/>
    </source>
</evidence>
<dbReference type="InterPro" id="IPR053187">
    <property type="entry name" value="Notoamide_regulator"/>
</dbReference>
<sequence>MPAHLLVGGIPYLQSVLYETAFSSSAPRTSTVLGEPSRKIPCAGVSLPDDGIYQAPFHSAELVDSLLEKVTVPNWTSVISDNKLLRRLLSVYFMHLTATSTTLHKDLLLEDKASGRTQFASPHLVNTVLASACQACREFPDRSKLWLPHSLAYMLLTEAKRLWELEPAGKICFTTIQAALCLSQIHILDGADHIGSMYLQKACEMGKARGIFGTFQHNLDSRLHKAYVFIT</sequence>
<accession>A0A6G1J637</accession>
<evidence type="ECO:0008006" key="3">
    <source>
        <dbReference type="Google" id="ProtNLM"/>
    </source>
</evidence>
<name>A0A6G1J637_9PLEO</name>
<protein>
    <recommendedName>
        <fullName evidence="3">Transcription factor domain-containing protein</fullName>
    </recommendedName>
</protein>
<dbReference type="AlphaFoldDB" id="A0A6G1J637"/>
<evidence type="ECO:0000313" key="1">
    <source>
        <dbReference type="EMBL" id="KAF2685976.1"/>
    </source>
</evidence>